<dbReference type="SUPFAM" id="SSF49313">
    <property type="entry name" value="Cadherin-like"/>
    <property type="match status" value="1"/>
</dbReference>
<keyword evidence="5" id="KW-0479">Metal-binding</keyword>
<gene>
    <name evidence="18" type="ORF">Rhe02_24490</name>
</gene>
<dbReference type="PROSITE" id="PS00132">
    <property type="entry name" value="CARBOXYPEPT_ZN_1"/>
    <property type="match status" value="1"/>
</dbReference>
<feature type="domain" description="Peptidase M14" evidence="17">
    <location>
        <begin position="112"/>
        <end position="416"/>
    </location>
</feature>
<protein>
    <recommendedName>
        <fullName evidence="13">Zinc carboxypeptidase</fullName>
        <ecNumber evidence="12">3.4.17.18</ecNumber>
    </recommendedName>
</protein>
<dbReference type="GO" id="GO:0005975">
    <property type="term" value="P:carbohydrate metabolic process"/>
    <property type="evidence" value="ECO:0007669"/>
    <property type="project" value="UniProtKB-ARBA"/>
</dbReference>
<accession>A0A8J3Q6P5</accession>
<keyword evidence="6 15" id="KW-0732">Signal</keyword>
<keyword evidence="8" id="KW-0862">Zinc</keyword>
<evidence type="ECO:0000256" key="11">
    <source>
        <dbReference type="ARBA" id="ARBA00055464"/>
    </source>
</evidence>
<dbReference type="FunFam" id="3.40.630.10:FF:000084">
    <property type="entry name" value="Carboxypeptidase B2"/>
    <property type="match status" value="1"/>
</dbReference>
<comment type="function">
    <text evidence="11">Carboxypeptidase that possesses the specificities of both mammalian Cpase A and B. Thus shows broad substrate specificity, being able to cleave Cbz-Gly-Leu, Cbz-Gly-Val, Cbz-Gly-Phe, Cbz-Gly-Lys and Bz-Gly-Arg in vitro.</text>
</comment>
<dbReference type="InterPro" id="IPR000834">
    <property type="entry name" value="Peptidase_M14"/>
</dbReference>
<evidence type="ECO:0000256" key="15">
    <source>
        <dbReference type="SAM" id="SignalP"/>
    </source>
</evidence>
<evidence type="ECO:0000256" key="4">
    <source>
        <dbReference type="ARBA" id="ARBA00022670"/>
    </source>
</evidence>
<dbReference type="SUPFAM" id="SSF49785">
    <property type="entry name" value="Galactose-binding domain-like"/>
    <property type="match status" value="1"/>
</dbReference>
<dbReference type="InterPro" id="IPR057247">
    <property type="entry name" value="CARBOXYPEPT_ZN_2"/>
</dbReference>
<evidence type="ECO:0000256" key="2">
    <source>
        <dbReference type="ARBA" id="ARBA00005988"/>
    </source>
</evidence>
<keyword evidence="9" id="KW-0482">Metalloprotease</keyword>
<dbReference type="PANTHER" id="PTHR11705:SF143">
    <property type="entry name" value="SLL0236 PROTEIN"/>
    <property type="match status" value="1"/>
</dbReference>
<comment type="caution">
    <text evidence="18">The sequence shown here is derived from an EMBL/GenBank/DDBJ whole genome shotgun (WGS) entry which is preliminary data.</text>
</comment>
<dbReference type="EC" id="3.4.17.18" evidence="12"/>
<comment type="catalytic activity">
    <reaction evidence="10">
        <text>Releases a C-terminal residue, which may be hydrophobic or positively charged.</text>
        <dbReference type="EC" id="3.4.17.18"/>
    </reaction>
</comment>
<keyword evidence="3" id="KW-0121">Carboxypeptidase</keyword>
<feature type="domain" description="P/Homo B" evidence="16">
    <location>
        <begin position="514"/>
        <end position="635"/>
    </location>
</feature>
<dbReference type="GO" id="GO:0006508">
    <property type="term" value="P:proteolysis"/>
    <property type="evidence" value="ECO:0007669"/>
    <property type="project" value="UniProtKB-KW"/>
</dbReference>
<keyword evidence="19" id="KW-1185">Reference proteome</keyword>
<evidence type="ECO:0000313" key="18">
    <source>
        <dbReference type="EMBL" id="GIH04382.1"/>
    </source>
</evidence>
<dbReference type="SMART" id="SM00631">
    <property type="entry name" value="Zn_pept"/>
    <property type="match status" value="1"/>
</dbReference>
<dbReference type="InterPro" id="IPR033810">
    <property type="entry name" value="Carboxypeptidase_T"/>
</dbReference>
<proteinExistence type="inferred from homology"/>
<dbReference type="GO" id="GO:0008270">
    <property type="term" value="F:zinc ion binding"/>
    <property type="evidence" value="ECO:0007669"/>
    <property type="project" value="InterPro"/>
</dbReference>
<name>A0A8J3Q6P5_9ACTN</name>
<evidence type="ECO:0000256" key="6">
    <source>
        <dbReference type="ARBA" id="ARBA00022729"/>
    </source>
</evidence>
<keyword evidence="4" id="KW-0645">Protease</keyword>
<dbReference type="InterPro" id="IPR057246">
    <property type="entry name" value="CARBOXYPEPT_ZN_1"/>
</dbReference>
<dbReference type="Gene3D" id="2.60.120.260">
    <property type="entry name" value="Galactose-binding domain-like"/>
    <property type="match status" value="1"/>
</dbReference>
<feature type="active site" description="Proton donor/acceptor" evidence="14">
    <location>
        <position position="381"/>
    </location>
</feature>
<dbReference type="CDD" id="cd03859">
    <property type="entry name" value="M14_CPT"/>
    <property type="match status" value="1"/>
</dbReference>
<evidence type="ECO:0000256" key="9">
    <source>
        <dbReference type="ARBA" id="ARBA00023049"/>
    </source>
</evidence>
<evidence type="ECO:0000256" key="7">
    <source>
        <dbReference type="ARBA" id="ARBA00022801"/>
    </source>
</evidence>
<dbReference type="SUPFAM" id="SSF53187">
    <property type="entry name" value="Zn-dependent exopeptidases"/>
    <property type="match status" value="1"/>
</dbReference>
<dbReference type="InterPro" id="IPR002884">
    <property type="entry name" value="P_dom"/>
</dbReference>
<evidence type="ECO:0000313" key="19">
    <source>
        <dbReference type="Proteomes" id="UP000612899"/>
    </source>
</evidence>
<dbReference type="InterPro" id="IPR015919">
    <property type="entry name" value="Cadherin-like_sf"/>
</dbReference>
<evidence type="ECO:0000259" key="17">
    <source>
        <dbReference type="PROSITE" id="PS52035"/>
    </source>
</evidence>
<dbReference type="AlphaFoldDB" id="A0A8J3Q6P5"/>
<evidence type="ECO:0000256" key="10">
    <source>
        <dbReference type="ARBA" id="ARBA00050859"/>
    </source>
</evidence>
<dbReference type="Pfam" id="PF05345">
    <property type="entry name" value="He_PIG"/>
    <property type="match status" value="1"/>
</dbReference>
<comment type="similarity">
    <text evidence="2 14">Belongs to the peptidase M14 family.</text>
</comment>
<dbReference type="InterPro" id="IPR013783">
    <property type="entry name" value="Ig-like_fold"/>
</dbReference>
<dbReference type="EMBL" id="BONY01000012">
    <property type="protein sequence ID" value="GIH04382.1"/>
    <property type="molecule type" value="Genomic_DNA"/>
</dbReference>
<dbReference type="PANTHER" id="PTHR11705">
    <property type="entry name" value="PROTEASE FAMILY M14 CARBOXYPEPTIDASE A,B"/>
    <property type="match status" value="1"/>
</dbReference>
<dbReference type="Proteomes" id="UP000612899">
    <property type="component" value="Unassembled WGS sequence"/>
</dbReference>
<dbReference type="GO" id="GO:0004252">
    <property type="term" value="F:serine-type endopeptidase activity"/>
    <property type="evidence" value="ECO:0007669"/>
    <property type="project" value="InterPro"/>
</dbReference>
<evidence type="ECO:0000256" key="1">
    <source>
        <dbReference type="ARBA" id="ARBA00001947"/>
    </source>
</evidence>
<evidence type="ECO:0000256" key="13">
    <source>
        <dbReference type="ARBA" id="ARBA00074273"/>
    </source>
</evidence>
<dbReference type="PROSITE" id="PS52035">
    <property type="entry name" value="PEPTIDASE_M14"/>
    <property type="match status" value="1"/>
</dbReference>
<evidence type="ECO:0000256" key="3">
    <source>
        <dbReference type="ARBA" id="ARBA00022645"/>
    </source>
</evidence>
<dbReference type="Gene3D" id="2.60.40.10">
    <property type="entry name" value="Immunoglobulins"/>
    <property type="match status" value="1"/>
</dbReference>
<dbReference type="PRINTS" id="PR00765">
    <property type="entry name" value="CRBOXYPTASEA"/>
</dbReference>
<feature type="signal peptide" evidence="15">
    <location>
        <begin position="1"/>
        <end position="26"/>
    </location>
</feature>
<evidence type="ECO:0000256" key="5">
    <source>
        <dbReference type="ARBA" id="ARBA00022723"/>
    </source>
</evidence>
<comment type="cofactor">
    <cofactor evidence="1">
        <name>Zn(2+)</name>
        <dbReference type="ChEBI" id="CHEBI:29105"/>
    </cofactor>
</comment>
<keyword evidence="7" id="KW-0378">Hydrolase</keyword>
<dbReference type="Gene3D" id="3.40.630.10">
    <property type="entry name" value="Zn peptidases"/>
    <property type="match status" value="1"/>
</dbReference>
<dbReference type="Pfam" id="PF00246">
    <property type="entry name" value="Peptidase_M14"/>
    <property type="match status" value="1"/>
</dbReference>
<feature type="chain" id="PRO_5035285779" description="Zinc carboxypeptidase" evidence="15">
    <location>
        <begin position="27"/>
        <end position="635"/>
    </location>
</feature>
<reference evidence="18" key="1">
    <citation type="submission" date="2021-01" db="EMBL/GenBank/DDBJ databases">
        <title>Whole genome shotgun sequence of Rhizocola hellebori NBRC 109834.</title>
        <authorList>
            <person name="Komaki H."/>
            <person name="Tamura T."/>
        </authorList>
    </citation>
    <scope>NUCLEOTIDE SEQUENCE</scope>
    <source>
        <strain evidence="18">NBRC 109834</strain>
    </source>
</reference>
<evidence type="ECO:0000256" key="14">
    <source>
        <dbReference type="PROSITE-ProRule" id="PRU01379"/>
    </source>
</evidence>
<organism evidence="18 19">
    <name type="scientific">Rhizocola hellebori</name>
    <dbReference type="NCBI Taxonomy" id="1392758"/>
    <lineage>
        <taxon>Bacteria</taxon>
        <taxon>Bacillati</taxon>
        <taxon>Actinomycetota</taxon>
        <taxon>Actinomycetes</taxon>
        <taxon>Micromonosporales</taxon>
        <taxon>Micromonosporaceae</taxon>
        <taxon>Rhizocola</taxon>
    </lineage>
</organism>
<dbReference type="GO" id="GO:0005615">
    <property type="term" value="C:extracellular space"/>
    <property type="evidence" value="ECO:0007669"/>
    <property type="project" value="TreeGrafter"/>
</dbReference>
<dbReference type="RefSeq" id="WP_373320623.1">
    <property type="nucleotide sequence ID" value="NZ_BONY01000012.1"/>
</dbReference>
<dbReference type="Pfam" id="PF01483">
    <property type="entry name" value="P_proprotein"/>
    <property type="match status" value="1"/>
</dbReference>
<dbReference type="GO" id="GO:0016020">
    <property type="term" value="C:membrane"/>
    <property type="evidence" value="ECO:0007669"/>
    <property type="project" value="InterPro"/>
</dbReference>
<dbReference type="PROSITE" id="PS51829">
    <property type="entry name" value="P_HOMO_B"/>
    <property type="match status" value="1"/>
</dbReference>
<evidence type="ECO:0000256" key="12">
    <source>
        <dbReference type="ARBA" id="ARBA00066554"/>
    </source>
</evidence>
<dbReference type="PROSITE" id="PS00133">
    <property type="entry name" value="CARBOXYPEPT_ZN_2"/>
    <property type="match status" value="1"/>
</dbReference>
<evidence type="ECO:0000256" key="8">
    <source>
        <dbReference type="ARBA" id="ARBA00022833"/>
    </source>
</evidence>
<sequence>MRRQVAIFVSVIAIGAAMVLNGPATGAPDAPDGGTDTAAQYMIIGPKTFADRNAVARTGAAIDSIEHGKIYVSATRTEARAIEKLGFGLELIPPAATTGDISIQDFPSADSAYHNFAEMVTEINNVAAAFPNLVRVSTIGQSYQGRAIYAIKISDNVATDENEPEILLNAHLHAREHLTVEMALYLLNTFTGQYATDSRVRNVVDSREIWILPDLNPDGGEYDIATGSYRSWRKNRQPNSGSSNVGTDLNRNFGYNWGCCGGSSGSTSSETYRGPSAFSAPETAVVRDFVLSRRIGGVQQIKANIDFHTYSELVLWPYGYTTANTAPGLNADQEATFRTIGIQMANTNGYTPMQGSDLYITDGDITDWLWGNQQIWTYTFEMYPASGGGGFYPPDEVIPAQTSRNKTAVLILSEYADCPYRAIGKEAQYCGAPGAPVVANPGNQTTAVGTAVTLNNSATGGTTPYTWSATGLPPGLSINSGSGQISGTPTTVGTYSVTVTASGGGTGSAGFTWTVNTTGGSCTGTNGTDVSIPDNNTNVFSDIVISGCAGNASTASTVAVNIVHTFKGDLVVDLIAPDGSAYLLHNRTGGSADNINQTYTVNLGGEVANGTWRLRARDAASADTGFINSVTLSLR</sequence>
<evidence type="ECO:0000259" key="16">
    <source>
        <dbReference type="PROSITE" id="PS51829"/>
    </source>
</evidence>
<dbReference type="GO" id="GO:0005509">
    <property type="term" value="F:calcium ion binding"/>
    <property type="evidence" value="ECO:0007669"/>
    <property type="project" value="InterPro"/>
</dbReference>
<dbReference type="InterPro" id="IPR008979">
    <property type="entry name" value="Galactose-bd-like_sf"/>
</dbReference>
<dbReference type="GO" id="GO:0004181">
    <property type="term" value="F:metallocarboxypeptidase activity"/>
    <property type="evidence" value="ECO:0007669"/>
    <property type="project" value="InterPro"/>
</dbReference>